<evidence type="ECO:0000256" key="1">
    <source>
        <dbReference type="SAM" id="MobiDB-lite"/>
    </source>
</evidence>
<reference evidence="2" key="2">
    <citation type="submission" date="2018-04" db="EMBL/GenBank/DDBJ databases">
        <title>OnivRS2 (Oryza nivara Reference Sequence Version 2).</title>
        <authorList>
            <person name="Zhang J."/>
            <person name="Kudrna D."/>
            <person name="Lee S."/>
            <person name="Talag J."/>
            <person name="Rajasekar S."/>
            <person name="Welchert J."/>
            <person name="Hsing Y.-I."/>
            <person name="Wing R.A."/>
        </authorList>
    </citation>
    <scope>NUCLEOTIDE SEQUENCE [LARGE SCALE GENOMIC DNA]</scope>
    <source>
        <strain evidence="2">SL10</strain>
    </source>
</reference>
<dbReference type="AlphaFoldDB" id="A0A0E0GTL1"/>
<evidence type="ECO:0000313" key="3">
    <source>
        <dbReference type="Proteomes" id="UP000006591"/>
    </source>
</evidence>
<dbReference type="Gramene" id="ONIVA03G35230.1">
    <property type="protein sequence ID" value="ONIVA03G35230.1"/>
    <property type="gene ID" value="ONIVA03G35230"/>
</dbReference>
<name>A0A0E0GTL1_ORYNI</name>
<sequence>MPQLPTVYHSSRYDATSAPHGEDDESMRQMCVCGAVLCSMAWLHASHVAFAMRALSWSTPPPSAWRAPLPSPGDEVRAARRRLHARGPLMSWHSLAPPSGVPPQLAKQEPLDGCHRTPHQLAGPPLPSFRLLIAREEGDRERRIWELGFCPSRRFIRHEDDQGRLSDRMA</sequence>
<dbReference type="HOGENOM" id="CLU_1573157_0_0_1"/>
<feature type="region of interest" description="Disordered" evidence="1">
    <location>
        <begin position="1"/>
        <end position="25"/>
    </location>
</feature>
<organism evidence="2">
    <name type="scientific">Oryza nivara</name>
    <name type="common">Indian wild rice</name>
    <name type="synonym">Oryza sativa f. spontanea</name>
    <dbReference type="NCBI Taxonomy" id="4536"/>
    <lineage>
        <taxon>Eukaryota</taxon>
        <taxon>Viridiplantae</taxon>
        <taxon>Streptophyta</taxon>
        <taxon>Embryophyta</taxon>
        <taxon>Tracheophyta</taxon>
        <taxon>Spermatophyta</taxon>
        <taxon>Magnoliopsida</taxon>
        <taxon>Liliopsida</taxon>
        <taxon>Poales</taxon>
        <taxon>Poaceae</taxon>
        <taxon>BOP clade</taxon>
        <taxon>Oryzoideae</taxon>
        <taxon>Oryzeae</taxon>
        <taxon>Oryzinae</taxon>
        <taxon>Oryza</taxon>
    </lineage>
</organism>
<protein>
    <submittedName>
        <fullName evidence="2">Uncharacterized protein</fullName>
    </submittedName>
</protein>
<dbReference type="EnsemblPlants" id="ONIVA03G35230.1">
    <property type="protein sequence ID" value="ONIVA03G35230.1"/>
    <property type="gene ID" value="ONIVA03G35230"/>
</dbReference>
<proteinExistence type="predicted"/>
<dbReference type="Proteomes" id="UP000006591">
    <property type="component" value="Chromosome 3"/>
</dbReference>
<keyword evidence="3" id="KW-1185">Reference proteome</keyword>
<reference evidence="2" key="1">
    <citation type="submission" date="2015-04" db="UniProtKB">
        <authorList>
            <consortium name="EnsemblPlants"/>
        </authorList>
    </citation>
    <scope>IDENTIFICATION</scope>
    <source>
        <strain evidence="2">SL10</strain>
    </source>
</reference>
<evidence type="ECO:0000313" key="2">
    <source>
        <dbReference type="EnsemblPlants" id="ONIVA03G35230.1"/>
    </source>
</evidence>
<accession>A0A0E0GTL1</accession>